<evidence type="ECO:0000313" key="11">
    <source>
        <dbReference type="Proteomes" id="UP000220102"/>
    </source>
</evidence>
<feature type="transmembrane region" description="Helical" evidence="8">
    <location>
        <begin position="316"/>
        <end position="336"/>
    </location>
</feature>
<dbReference type="Pfam" id="PF03219">
    <property type="entry name" value="TLC"/>
    <property type="match status" value="1"/>
</dbReference>
<evidence type="ECO:0000256" key="4">
    <source>
        <dbReference type="ARBA" id="ARBA00022741"/>
    </source>
</evidence>
<dbReference type="GO" id="GO:0005471">
    <property type="term" value="F:ATP:ADP antiporter activity"/>
    <property type="evidence" value="ECO:0007669"/>
    <property type="project" value="InterPro"/>
</dbReference>
<dbReference type="AlphaFoldDB" id="A0A2A8CZ61"/>
<comment type="similarity">
    <text evidence="8">Belongs to the ADP/ATP translocase tlc family.</text>
</comment>
<comment type="caution">
    <text evidence="10">The sequence shown here is derived from an EMBL/GenBank/DDBJ whole genome shotgun (WGS) entry which is preliminary data.</text>
</comment>
<evidence type="ECO:0000256" key="8">
    <source>
        <dbReference type="RuleBase" id="RU363121"/>
    </source>
</evidence>
<name>A0A2A8CZ61_9BACT</name>
<keyword evidence="7 8" id="KW-0472">Membrane</keyword>
<keyword evidence="6 8" id="KW-1133">Transmembrane helix</keyword>
<dbReference type="Gene3D" id="1.25.10.10">
    <property type="entry name" value="Leucine-rich Repeat Variant"/>
    <property type="match status" value="2"/>
</dbReference>
<keyword evidence="3 8" id="KW-0812">Transmembrane</keyword>
<dbReference type="InterPro" id="IPR004667">
    <property type="entry name" value="ADP_ATP_car_bac_type"/>
</dbReference>
<evidence type="ECO:0000256" key="1">
    <source>
        <dbReference type="ARBA" id="ARBA00004141"/>
    </source>
</evidence>
<sequence length="971" mass="106552">MARLLASLLGLQKGERKMALLMAAYHFLLLVILYLLKPVRDSLFLADRGPAELPYVFILTTVMVVPVVILHTRLGQSMRVGRLIDGVTLFLAANLVGLYWLVALETAWAPYILYAWVSIFSLLVTSQFWLLANAIFGASQAKRVFTVLSAGAILGAIVGGEATGLLVRTAGIDSHALLFIAAAMLVGSVAMSRWIRQQHQARGGAVQVAGSNEEVPFSGDEASADAHADDTDASPVEDEDPTETAEKHEASSRLSAQMSGSWKAWSIIRSSRHLQLIVGVIAVMVITSTVVDFQFKTVAAQAFASEDALTSFMGRFYGRVSLVALVVQFFIAPRFIRILGIGGALSILPIALAGGTVAMILVPGLVAGVLIRGADQTLKHSIDKTGRELLFVPVSLEKKKQVKVFVDLFVDQGAQGVAGALLLLLTTVLSFSVSELGWVVGFLLAGWGVLAYLARRTYIHEFRKRLRAQEDTESSDEATPVSETLDELLESLCSRNERETLAALDQLEHGDETVPIDALVCLLDHYSPTVREQAIRVLRVRTIEGLGSEVVEALTDPNPDVQLEAARYLYCQSGERIDRLQEALAHDDVRIRAAAVGLIAEEGGPDAYRLITEATLRQLLDVPGEAGEDARTHVARILGVLNRSYRIEMLHSLLFDDSDQVVEAAIRAAGRSEERAFVYPLLVRLKEERFEGVAREALSRFGERVLGTLYDVMVDDRVNLDVRVQVPRILTELHNNLAVTVLVTALRDVPIPVQHAIVRALSRLHASGYDSFAFDDIAEAIRSEIRYYAALGQVVHMMLRTDRDAVGDVELSDVRGARERSLERIFRLLGLQYDQRDVYDAYLGLTSDDRTLRSSAIEFVDNLVDYSTSRILLPLLDDPEGRKALEYGQRFFDLNLRTPSDARAFLQEVDNPRLEGSESSDRGDMSPPDRGVSQSVQGRTSGFFGQDESTDGVDGIPQRRAPTSEGMSDAS</sequence>
<feature type="transmembrane region" description="Helical" evidence="8">
    <location>
        <begin position="176"/>
        <end position="195"/>
    </location>
</feature>
<dbReference type="PANTHER" id="PTHR43596:SF1">
    <property type="entry name" value="ADP,ATP CARRIER PROTEIN"/>
    <property type="match status" value="1"/>
</dbReference>
<gene>
    <name evidence="10" type="ORF">CRI94_08050</name>
</gene>
<dbReference type="GO" id="GO:0016020">
    <property type="term" value="C:membrane"/>
    <property type="evidence" value="ECO:0007669"/>
    <property type="project" value="UniProtKB-SubCell"/>
</dbReference>
<dbReference type="EMBL" id="PDEQ01000003">
    <property type="protein sequence ID" value="PEN13992.1"/>
    <property type="molecule type" value="Genomic_DNA"/>
</dbReference>
<dbReference type="InterPro" id="IPR011989">
    <property type="entry name" value="ARM-like"/>
</dbReference>
<reference evidence="10 11" key="1">
    <citation type="submission" date="2017-10" db="EMBL/GenBank/DDBJ databases">
        <title>Draft genome of Longibacter Salinarum.</title>
        <authorList>
            <person name="Goh K.M."/>
            <person name="Shamsir M.S."/>
            <person name="Lim S.W."/>
        </authorList>
    </citation>
    <scope>NUCLEOTIDE SEQUENCE [LARGE SCALE GENOMIC DNA]</scope>
    <source>
        <strain evidence="10 11">KCTC 52045</strain>
    </source>
</reference>
<feature type="transmembrane region" description="Helical" evidence="8">
    <location>
        <begin position="276"/>
        <end position="296"/>
    </location>
</feature>
<dbReference type="OrthoDB" id="1132709at2"/>
<dbReference type="GO" id="GO:0005524">
    <property type="term" value="F:ATP binding"/>
    <property type="evidence" value="ECO:0007669"/>
    <property type="project" value="UniProtKB-KW"/>
</dbReference>
<evidence type="ECO:0000256" key="7">
    <source>
        <dbReference type="ARBA" id="ARBA00023136"/>
    </source>
</evidence>
<evidence type="ECO:0000256" key="3">
    <source>
        <dbReference type="ARBA" id="ARBA00022692"/>
    </source>
</evidence>
<feature type="region of interest" description="Disordered" evidence="9">
    <location>
        <begin position="216"/>
        <end position="254"/>
    </location>
</feature>
<proteinExistence type="inferred from homology"/>
<dbReference type="Proteomes" id="UP000220102">
    <property type="component" value="Unassembled WGS sequence"/>
</dbReference>
<feature type="region of interest" description="Disordered" evidence="9">
    <location>
        <begin position="909"/>
        <end position="971"/>
    </location>
</feature>
<evidence type="ECO:0000256" key="6">
    <source>
        <dbReference type="ARBA" id="ARBA00022989"/>
    </source>
</evidence>
<keyword evidence="4 8" id="KW-0547">Nucleotide-binding</keyword>
<evidence type="ECO:0000256" key="9">
    <source>
        <dbReference type="SAM" id="MobiDB-lite"/>
    </source>
</evidence>
<feature type="transmembrane region" description="Helical" evidence="8">
    <location>
        <begin position="83"/>
        <end position="102"/>
    </location>
</feature>
<feature type="transmembrane region" description="Helical" evidence="8">
    <location>
        <begin position="348"/>
        <end position="371"/>
    </location>
</feature>
<feature type="transmembrane region" description="Helical" evidence="8">
    <location>
        <begin position="108"/>
        <end position="132"/>
    </location>
</feature>
<protein>
    <recommendedName>
        <fullName evidence="8">ADP,ATP carrier protein</fullName>
    </recommendedName>
</protein>
<dbReference type="SUPFAM" id="SSF48371">
    <property type="entry name" value="ARM repeat"/>
    <property type="match status" value="1"/>
</dbReference>
<organism evidence="10 11">
    <name type="scientific">Longibacter salinarum</name>
    <dbReference type="NCBI Taxonomy" id="1850348"/>
    <lineage>
        <taxon>Bacteria</taxon>
        <taxon>Pseudomonadati</taxon>
        <taxon>Rhodothermota</taxon>
        <taxon>Rhodothermia</taxon>
        <taxon>Rhodothermales</taxon>
        <taxon>Salisaetaceae</taxon>
        <taxon>Longibacter</taxon>
    </lineage>
</organism>
<accession>A0A2A8CZ61</accession>
<dbReference type="RefSeq" id="WP_098075155.1">
    <property type="nucleotide sequence ID" value="NZ_PDEQ01000003.1"/>
</dbReference>
<evidence type="ECO:0000256" key="2">
    <source>
        <dbReference type="ARBA" id="ARBA00022448"/>
    </source>
</evidence>
<comment type="subcellular location">
    <subcellularLocation>
        <location evidence="1 8">Membrane</location>
        <topology evidence="1 8">Multi-pass membrane protein</topology>
    </subcellularLocation>
</comment>
<dbReference type="PANTHER" id="PTHR43596">
    <property type="entry name" value="ADP,ATP CARRIER PROTEIN"/>
    <property type="match status" value="1"/>
</dbReference>
<evidence type="ECO:0000313" key="10">
    <source>
        <dbReference type="EMBL" id="PEN13992.1"/>
    </source>
</evidence>
<dbReference type="InterPro" id="IPR016024">
    <property type="entry name" value="ARM-type_fold"/>
</dbReference>
<feature type="compositionally biased region" description="Acidic residues" evidence="9">
    <location>
        <begin position="231"/>
        <end position="243"/>
    </location>
</feature>
<keyword evidence="11" id="KW-1185">Reference proteome</keyword>
<feature type="transmembrane region" description="Helical" evidence="8">
    <location>
        <begin position="436"/>
        <end position="454"/>
    </location>
</feature>
<keyword evidence="5 8" id="KW-0067">ATP-binding</keyword>
<dbReference type="SUPFAM" id="SSF103473">
    <property type="entry name" value="MFS general substrate transporter"/>
    <property type="match status" value="1"/>
</dbReference>
<keyword evidence="2 8" id="KW-0813">Transport</keyword>
<dbReference type="InterPro" id="IPR036259">
    <property type="entry name" value="MFS_trans_sf"/>
</dbReference>
<feature type="transmembrane region" description="Helical" evidence="8">
    <location>
        <begin position="18"/>
        <end position="35"/>
    </location>
</feature>
<evidence type="ECO:0000256" key="5">
    <source>
        <dbReference type="ARBA" id="ARBA00022840"/>
    </source>
</evidence>
<feature type="compositionally biased region" description="Basic and acidic residues" evidence="9">
    <location>
        <begin position="910"/>
        <end position="924"/>
    </location>
</feature>
<feature type="transmembrane region" description="Helical" evidence="8">
    <location>
        <begin position="55"/>
        <end position="71"/>
    </location>
</feature>
<feature type="transmembrane region" description="Helical" evidence="8">
    <location>
        <begin position="144"/>
        <end position="164"/>
    </location>
</feature>